<feature type="transmembrane region" description="Helical" evidence="4">
    <location>
        <begin position="346"/>
        <end position="366"/>
    </location>
</feature>
<dbReference type="AlphaFoldDB" id="A0A2S3V469"/>
<feature type="transmembrane region" description="Helical" evidence="4">
    <location>
        <begin position="143"/>
        <end position="169"/>
    </location>
</feature>
<dbReference type="OrthoDB" id="146345at2"/>
<feature type="domain" description="Major facilitator superfamily (MFS) profile" evidence="5">
    <location>
        <begin position="14"/>
        <end position="402"/>
    </location>
</feature>
<gene>
    <name evidence="6" type="ORF">CLV41_1011242</name>
</gene>
<accession>A0A2S3V469</accession>
<name>A0A2S3V469_9HYPH</name>
<dbReference type="InterPro" id="IPR036259">
    <property type="entry name" value="MFS_trans_sf"/>
</dbReference>
<dbReference type="PANTHER" id="PTHR11360">
    <property type="entry name" value="MONOCARBOXYLATE TRANSPORTER"/>
    <property type="match status" value="1"/>
</dbReference>
<keyword evidence="2 4" id="KW-1133">Transmembrane helix</keyword>
<reference evidence="6 7" key="1">
    <citation type="submission" date="2018-01" db="EMBL/GenBank/DDBJ databases">
        <title>Genomic Encyclopedia of Archaeal and Bacterial Type Strains, Phase II (KMG-II): from individual species to whole genera.</title>
        <authorList>
            <person name="Goeker M."/>
        </authorList>
    </citation>
    <scope>NUCLEOTIDE SEQUENCE [LARGE SCALE GENOMIC DNA]</scope>
    <source>
        <strain evidence="6 7">DSM 17023</strain>
    </source>
</reference>
<dbReference type="EMBL" id="PPCN01000001">
    <property type="protein sequence ID" value="POF34782.1"/>
    <property type="molecule type" value="Genomic_DNA"/>
</dbReference>
<evidence type="ECO:0000313" key="6">
    <source>
        <dbReference type="EMBL" id="POF34782.1"/>
    </source>
</evidence>
<evidence type="ECO:0000256" key="3">
    <source>
        <dbReference type="ARBA" id="ARBA00023136"/>
    </source>
</evidence>
<dbReference type="SUPFAM" id="SSF103473">
    <property type="entry name" value="MFS general substrate transporter"/>
    <property type="match status" value="1"/>
</dbReference>
<evidence type="ECO:0000256" key="4">
    <source>
        <dbReference type="SAM" id="Phobius"/>
    </source>
</evidence>
<evidence type="ECO:0000256" key="1">
    <source>
        <dbReference type="ARBA" id="ARBA00022692"/>
    </source>
</evidence>
<sequence length="411" mass="43470">MTAAETPGRTGPNIPLVIGCGCLIALISFGPRSAMGLFFQPMTEARDWSRELFALSIALQNLLWGIGQPIAGMMSDRFGTWKTMTLGTVLYATGLILMIDAQSAVALHVSAGVLVGLGIAFSSFSLVLAAFGRAVTPAQRSLAFGIGTASGSLGQFLFAPLGGALIANIGWQDTLIVFTGLVALIPFLAIALRGKSELPKESNPAHEQKLTSAMAEAFGTRGFILLTFGFFVCGFHVAFITVHLPPYIADLGLDPSWGATAIALIGLCNVAGSLISGYIGGRYSKPLLLSAIYLSRAIAIFAFIMLPVSPFSVLVFAGVMGLLWLSTVPPTTGLVAVMFGPRYMATLFGFVFLSHQIGAFLGVWLGGKLYDETGSYDGIWWLGIVLGIFAAIVHWPIEEKPVARLAQQAAE</sequence>
<feature type="transmembrane region" description="Helical" evidence="4">
    <location>
        <begin position="378"/>
        <end position="397"/>
    </location>
</feature>
<dbReference type="RefSeq" id="WP_103221299.1">
    <property type="nucleotide sequence ID" value="NZ_PPCN01000001.1"/>
</dbReference>
<evidence type="ECO:0000313" key="7">
    <source>
        <dbReference type="Proteomes" id="UP000236959"/>
    </source>
</evidence>
<evidence type="ECO:0000256" key="2">
    <source>
        <dbReference type="ARBA" id="ARBA00022989"/>
    </source>
</evidence>
<organism evidence="6 7">
    <name type="scientific">Roseibium marinum</name>
    <dbReference type="NCBI Taxonomy" id="281252"/>
    <lineage>
        <taxon>Bacteria</taxon>
        <taxon>Pseudomonadati</taxon>
        <taxon>Pseudomonadota</taxon>
        <taxon>Alphaproteobacteria</taxon>
        <taxon>Hyphomicrobiales</taxon>
        <taxon>Stappiaceae</taxon>
        <taxon>Roseibium</taxon>
    </lineage>
</organism>
<dbReference type="InterPro" id="IPR011701">
    <property type="entry name" value="MFS"/>
</dbReference>
<feature type="transmembrane region" description="Helical" evidence="4">
    <location>
        <begin position="52"/>
        <end position="71"/>
    </location>
</feature>
<feature type="transmembrane region" description="Helical" evidence="4">
    <location>
        <begin position="12"/>
        <end position="32"/>
    </location>
</feature>
<dbReference type="PANTHER" id="PTHR11360:SF284">
    <property type="entry name" value="EG:103B4.3 PROTEIN-RELATED"/>
    <property type="match status" value="1"/>
</dbReference>
<feature type="transmembrane region" description="Helical" evidence="4">
    <location>
        <begin position="256"/>
        <end position="275"/>
    </location>
</feature>
<evidence type="ECO:0000259" key="5">
    <source>
        <dbReference type="PROSITE" id="PS50850"/>
    </source>
</evidence>
<dbReference type="InterPro" id="IPR050327">
    <property type="entry name" value="Proton-linked_MCT"/>
</dbReference>
<feature type="transmembrane region" description="Helical" evidence="4">
    <location>
        <begin position="223"/>
        <end position="244"/>
    </location>
</feature>
<feature type="transmembrane region" description="Helical" evidence="4">
    <location>
        <begin position="175"/>
        <end position="192"/>
    </location>
</feature>
<dbReference type="GO" id="GO:0022857">
    <property type="term" value="F:transmembrane transporter activity"/>
    <property type="evidence" value="ECO:0007669"/>
    <property type="project" value="InterPro"/>
</dbReference>
<protein>
    <submittedName>
        <fullName evidence="6">Putative MFS family arabinose efflux permease</fullName>
    </submittedName>
</protein>
<proteinExistence type="predicted"/>
<keyword evidence="7" id="KW-1185">Reference proteome</keyword>
<comment type="caution">
    <text evidence="6">The sequence shown here is derived from an EMBL/GenBank/DDBJ whole genome shotgun (WGS) entry which is preliminary data.</text>
</comment>
<keyword evidence="1 4" id="KW-0812">Transmembrane</keyword>
<feature type="transmembrane region" description="Helical" evidence="4">
    <location>
        <begin position="105"/>
        <end position="131"/>
    </location>
</feature>
<keyword evidence="3 4" id="KW-0472">Membrane</keyword>
<dbReference type="Gene3D" id="1.20.1250.20">
    <property type="entry name" value="MFS general substrate transporter like domains"/>
    <property type="match status" value="1"/>
</dbReference>
<dbReference type="CDD" id="cd17355">
    <property type="entry name" value="MFS_YcxA_like"/>
    <property type="match status" value="1"/>
</dbReference>
<dbReference type="Pfam" id="PF07690">
    <property type="entry name" value="MFS_1"/>
    <property type="match status" value="1"/>
</dbReference>
<dbReference type="Proteomes" id="UP000236959">
    <property type="component" value="Unassembled WGS sequence"/>
</dbReference>
<dbReference type="InterPro" id="IPR020846">
    <property type="entry name" value="MFS_dom"/>
</dbReference>
<dbReference type="PROSITE" id="PS50850">
    <property type="entry name" value="MFS"/>
    <property type="match status" value="1"/>
</dbReference>
<feature type="transmembrane region" description="Helical" evidence="4">
    <location>
        <begin position="83"/>
        <end position="99"/>
    </location>
</feature>